<dbReference type="Proteomes" id="UP001165092">
    <property type="component" value="Unassembled WGS sequence"/>
</dbReference>
<dbReference type="AlphaFoldDB" id="A0A9W6P257"/>
<reference evidence="2" key="1">
    <citation type="submission" date="2023-02" db="EMBL/GenBank/DDBJ databases">
        <title>Nocardiopsis ansamitocini NBRC 112285.</title>
        <authorList>
            <person name="Ichikawa N."/>
            <person name="Sato H."/>
            <person name="Tonouchi N."/>
        </authorList>
    </citation>
    <scope>NUCLEOTIDE SEQUENCE</scope>
    <source>
        <strain evidence="2">NBRC 112285</strain>
    </source>
</reference>
<organism evidence="2 3">
    <name type="scientific">Nocardiopsis ansamitocini</name>
    <dbReference type="NCBI Taxonomy" id="1670832"/>
    <lineage>
        <taxon>Bacteria</taxon>
        <taxon>Bacillati</taxon>
        <taxon>Actinomycetota</taxon>
        <taxon>Actinomycetes</taxon>
        <taxon>Streptosporangiales</taxon>
        <taxon>Nocardiopsidaceae</taxon>
        <taxon>Nocardiopsis</taxon>
    </lineage>
</organism>
<comment type="caution">
    <text evidence="2">The sequence shown here is derived from an EMBL/GenBank/DDBJ whole genome shotgun (WGS) entry which is preliminary data.</text>
</comment>
<proteinExistence type="predicted"/>
<evidence type="ECO:0000313" key="3">
    <source>
        <dbReference type="Proteomes" id="UP001165092"/>
    </source>
</evidence>
<feature type="region of interest" description="Disordered" evidence="1">
    <location>
        <begin position="32"/>
        <end position="81"/>
    </location>
</feature>
<accession>A0A9W6P257</accession>
<name>A0A9W6P257_9ACTN</name>
<dbReference type="EMBL" id="BSQG01000001">
    <property type="protein sequence ID" value="GLU45744.1"/>
    <property type="molecule type" value="Genomic_DNA"/>
</dbReference>
<keyword evidence="3" id="KW-1185">Reference proteome</keyword>
<protein>
    <submittedName>
        <fullName evidence="2">Uncharacterized protein</fullName>
    </submittedName>
</protein>
<sequence length="81" mass="8969">MRRARWLPAAGPTGLVAQTLLQSFARGVARPILGTDPHVTGDLERDQPADQKGAQRLRVQFRSSDRAHHRAHLRVGDAQQP</sequence>
<evidence type="ECO:0000256" key="1">
    <source>
        <dbReference type="SAM" id="MobiDB-lite"/>
    </source>
</evidence>
<evidence type="ECO:0000313" key="2">
    <source>
        <dbReference type="EMBL" id="GLU45744.1"/>
    </source>
</evidence>
<gene>
    <name evidence="2" type="ORF">Nans01_00950</name>
</gene>
<feature type="compositionally biased region" description="Basic and acidic residues" evidence="1">
    <location>
        <begin position="39"/>
        <end position="49"/>
    </location>
</feature>